<name>A0A6A6GZB9_VIRVR</name>
<reference evidence="13" key="1">
    <citation type="journal article" date="2020" name="Stud. Mycol.">
        <title>101 Dothideomycetes genomes: a test case for predicting lifestyles and emergence of pathogens.</title>
        <authorList>
            <person name="Haridas S."/>
            <person name="Albert R."/>
            <person name="Binder M."/>
            <person name="Bloem J."/>
            <person name="Labutti K."/>
            <person name="Salamov A."/>
            <person name="Andreopoulos B."/>
            <person name="Baker S."/>
            <person name="Barry K."/>
            <person name="Bills G."/>
            <person name="Bluhm B."/>
            <person name="Cannon C."/>
            <person name="Castanera R."/>
            <person name="Culley D."/>
            <person name="Daum C."/>
            <person name="Ezra D."/>
            <person name="Gonzalez J."/>
            <person name="Henrissat B."/>
            <person name="Kuo A."/>
            <person name="Liang C."/>
            <person name="Lipzen A."/>
            <person name="Lutzoni F."/>
            <person name="Magnuson J."/>
            <person name="Mondo S."/>
            <person name="Nolan M."/>
            <person name="Ohm R."/>
            <person name="Pangilinan J."/>
            <person name="Park H.-J."/>
            <person name="Ramirez L."/>
            <person name="Alfaro M."/>
            <person name="Sun H."/>
            <person name="Tritt A."/>
            <person name="Yoshinaga Y."/>
            <person name="Zwiers L.-H."/>
            <person name="Turgeon B."/>
            <person name="Goodwin S."/>
            <person name="Spatafora J."/>
            <person name="Crous P."/>
            <person name="Grigoriev I."/>
        </authorList>
    </citation>
    <scope>NUCLEOTIDE SEQUENCE</scope>
    <source>
        <strain evidence="13">Tuck. ex Michener</strain>
    </source>
</reference>
<evidence type="ECO:0000256" key="8">
    <source>
        <dbReference type="ARBA" id="ARBA00023274"/>
    </source>
</evidence>
<keyword evidence="7 10" id="KW-0539">Nucleus</keyword>
<evidence type="ECO:0000256" key="3">
    <source>
        <dbReference type="ARBA" id="ARBA00011399"/>
    </source>
</evidence>
<feature type="region of interest" description="Disordered" evidence="11">
    <location>
        <begin position="875"/>
        <end position="898"/>
    </location>
</feature>
<dbReference type="GO" id="GO:0030686">
    <property type="term" value="C:90S preribosome"/>
    <property type="evidence" value="ECO:0007669"/>
    <property type="project" value="TreeGrafter"/>
</dbReference>
<evidence type="ECO:0000313" key="14">
    <source>
        <dbReference type="Proteomes" id="UP000800092"/>
    </source>
</evidence>
<dbReference type="Gene3D" id="1.25.10.10">
    <property type="entry name" value="Leucine-rich Repeat Variant"/>
    <property type="match status" value="1"/>
</dbReference>
<keyword evidence="8 10" id="KW-0687">Ribonucleoprotein</keyword>
<dbReference type="OrthoDB" id="31183at2759"/>
<comment type="function">
    <text evidence="9">Involved in nucleolar processing of pre-18S ribosomal RNA. Involved in ribosome biosynthesis.</text>
</comment>
<evidence type="ECO:0000256" key="5">
    <source>
        <dbReference type="ARBA" id="ARBA00022517"/>
    </source>
</evidence>
<evidence type="ECO:0000259" key="12">
    <source>
        <dbReference type="SMART" id="SM01036"/>
    </source>
</evidence>
<dbReference type="PANTHER" id="PTHR13457:SF1">
    <property type="entry name" value="HEAT REPEAT-CONTAINING PROTEIN 1"/>
    <property type="match status" value="1"/>
</dbReference>
<gene>
    <name evidence="13" type="ORF">EV356DRAFT_579615</name>
</gene>
<dbReference type="GO" id="GO:0034455">
    <property type="term" value="C:t-UTP complex"/>
    <property type="evidence" value="ECO:0007669"/>
    <property type="project" value="TreeGrafter"/>
</dbReference>
<evidence type="ECO:0000256" key="1">
    <source>
        <dbReference type="ARBA" id="ARBA00004604"/>
    </source>
</evidence>
<dbReference type="GO" id="GO:0032040">
    <property type="term" value="C:small-subunit processome"/>
    <property type="evidence" value="ECO:0007669"/>
    <property type="project" value="TreeGrafter"/>
</dbReference>
<feature type="domain" description="BP28 C-terminal" evidence="12">
    <location>
        <begin position="1506"/>
        <end position="1659"/>
    </location>
</feature>
<keyword evidence="6 10" id="KW-0698">rRNA processing</keyword>
<evidence type="ECO:0000256" key="6">
    <source>
        <dbReference type="ARBA" id="ARBA00022552"/>
    </source>
</evidence>
<dbReference type="Pfam" id="PF23243">
    <property type="entry name" value="HEAT_HEATR1"/>
    <property type="match status" value="1"/>
</dbReference>
<dbReference type="GO" id="GO:0000462">
    <property type="term" value="P:maturation of SSU-rRNA from tricistronic rRNA transcript (SSU-rRNA, 5.8S rRNA, LSU-rRNA)"/>
    <property type="evidence" value="ECO:0007669"/>
    <property type="project" value="TreeGrafter"/>
</dbReference>
<protein>
    <recommendedName>
        <fullName evidence="4 10">U3 small nucleolar RNA-associated protein 10</fullName>
    </recommendedName>
</protein>
<evidence type="ECO:0000256" key="4">
    <source>
        <dbReference type="ARBA" id="ARBA00015399"/>
    </source>
</evidence>
<dbReference type="SUPFAM" id="SSF48371">
    <property type="entry name" value="ARM repeat"/>
    <property type="match status" value="2"/>
</dbReference>
<dbReference type="Pfam" id="PF12397">
    <property type="entry name" value="U3snoRNP10"/>
    <property type="match status" value="1"/>
</dbReference>
<dbReference type="PANTHER" id="PTHR13457">
    <property type="entry name" value="BAP28"/>
    <property type="match status" value="1"/>
</dbReference>
<evidence type="ECO:0000256" key="2">
    <source>
        <dbReference type="ARBA" id="ARBA00010559"/>
    </source>
</evidence>
<comment type="subcellular location">
    <subcellularLocation>
        <location evidence="1 10">Nucleus</location>
        <location evidence="1 10">Nucleolus</location>
    </subcellularLocation>
</comment>
<evidence type="ECO:0000256" key="11">
    <source>
        <dbReference type="SAM" id="MobiDB-lite"/>
    </source>
</evidence>
<sequence length="1799" mass="200183">MTSLQKQLAQIASNSTQQLDLKAQRAAHSKSLLFDPKDAVTQSFDTIYQICQEGFQELCLLDSRFIPFSRNLFSGQSKLEDRTQMTEKENEELDAVLERFLGLVSGRLLLKPAHKAVEWLVRRFRIHEYNTQITILTFLPYHESHIFLGLLSILPANIPPTCRFLYPYIKSLVNPPRSTIVYTIGHNTPTFTAFNKYVTGVAKAGQHSSTLLAFWASIISQALNSMIDQAQSGRSEVQRRQEEDLLLRTLPVINDALTVSNVPELVIGCYMICTILATKGNLEDEVLDGMMKTISGGLGTHSSDPGLITLAVIAQERQSFKLPKAVVKHLITFESLSGRLSLLSQEYRVDKLALGLILGALKRSKPSDRIQGIRLGDQLLSNRIFDETQTTRIIEAFAEVVNNSKDDLMSHADLTQALSRIFETLLGSPHLEPLTQQVLQRLHIDLEQLEAGLRTPIRSRLEVPVGTSDEVTSSDVVLEENTKTPFADIVRSLPKHIPENASFLTTDMPDLFEQLHQVFFPANATDNYQLQFDTLDIWKHGGHAALSSFYIRLWSGPSPIGSRTKALELMTNLVQQSQSFDEQTLIPYLLHALADESPRVRRAALDLGLSMKQRSSEESKGQRESFRNALYGQAAEGIEWMFMSEIEKVMSVIAAKLHECALDASQISNVIEHVLRKPQTGQESEKSGDSVYLKSKVRTAFTEFLCSHVCVVRSYNVKLRLLQILGRVGKSISSSRGRHLQPDVRKWIMLPLQEVESICDREHLASKLLDRAYLGILFAKDDGALDLLRSAAQGGSTGGRAGLQQAAFNRIQEIWPSLSANNRLSMADTLLDWSLETPSDVQIQSIQVDAADTLRAISLSGEILTLLLDSIQSPGHAVDQHPAAKRRRTSRSGRETNGITVQEDMSRILRRTTFILDLVGISSSRKKPELLRSLFHVLDELQQYKGQADSDLSYLQTITITNITEIVDNGEGTLPQEMEHSVRADLLVDCLRTTSNPQVHNAALLLISSLAVWVPDRVLHSVMPIFTFMGSTLMRQSDEYSAHVVDTTVSRVVPPLLASLQRKNQGLIAGISELLLSFVAAYEHIPSHRRLHLFQNLLQTIGTQQSLFAVISMLMDRYSNDDDAKAFAEELLSSFSAIEQIEACQKCLELAVDALPASGALSQVLLASNEKTEDQIATSLRQILQVLAIILSSPQLKAKFRGVKRTNRTTTDEIRTQYHALLSKSIELSQIVKVVSPLQASVREMEAATLALPPVTDFIESAKRLLQEHSHEICRRALIALGARLDGIDERDLKARLALIEFLPSLIEMMQKSSEVAFKATAISCIGNILDKCGKKDLEAALSAAKAIASEQALGDNNDSIKVISLLTLAGMVEVLQDDFIPLLPQILSKGFQFLESTLSTDESNIQLHDAVFRMIIAVTDRLPFMLLGKHLDMALALCFRSMTSSDKFRMSVSRQEFTELLPKKSGPKELFSALDRTWHNAVQAGSEAIEEFLAILRSAISGSQNQQVVKNSSILFGLFLKIFDLRSVTRSGDTNDFSDERIVYLESLICDSVLAMVFKINDTIFRPFFVRLVESASENQAQKDVKILRSITLFSFCERLFDSLKTIVTKYSHYILGPAAQILAQGVQEESGERDLSILLSGSLRALRKSFDYDESEFWQSPSHCDPICEPLLSLLTSASFDRGETSEADPLSPDGVLIPTIVAFASASSSLEHHKTLNSHLLPKLRSASAAVRLAAVKTEQALTGRLGEDWLGMLPEMIPYISELQEDDDEIVEKEVHRWIQQIEGVLGESLDGMLQ</sequence>
<dbReference type="InterPro" id="IPR022125">
    <property type="entry name" value="U3snoRNP10_N"/>
</dbReference>
<evidence type="ECO:0000313" key="13">
    <source>
        <dbReference type="EMBL" id="KAF2230999.1"/>
    </source>
</evidence>
<dbReference type="EMBL" id="ML991833">
    <property type="protein sequence ID" value="KAF2230999.1"/>
    <property type="molecule type" value="Genomic_DNA"/>
</dbReference>
<dbReference type="GO" id="GO:0030515">
    <property type="term" value="F:snoRNA binding"/>
    <property type="evidence" value="ECO:0007669"/>
    <property type="project" value="TreeGrafter"/>
</dbReference>
<keyword evidence="5 10" id="KW-0690">Ribosome biogenesis</keyword>
<dbReference type="Pfam" id="PF08146">
    <property type="entry name" value="BP28CT"/>
    <property type="match status" value="1"/>
</dbReference>
<evidence type="ECO:0000256" key="7">
    <source>
        <dbReference type="ARBA" id="ARBA00023242"/>
    </source>
</evidence>
<keyword evidence="14" id="KW-1185">Reference proteome</keyword>
<dbReference type="InterPro" id="IPR040191">
    <property type="entry name" value="UTP10"/>
</dbReference>
<proteinExistence type="inferred from homology"/>
<dbReference type="SMART" id="SM01036">
    <property type="entry name" value="BP28CT"/>
    <property type="match status" value="1"/>
</dbReference>
<dbReference type="GO" id="GO:0045943">
    <property type="term" value="P:positive regulation of transcription by RNA polymerase I"/>
    <property type="evidence" value="ECO:0007669"/>
    <property type="project" value="TreeGrafter"/>
</dbReference>
<dbReference type="InterPro" id="IPR011989">
    <property type="entry name" value="ARM-like"/>
</dbReference>
<organism evidence="13 14">
    <name type="scientific">Viridothelium virens</name>
    <name type="common">Speckled blister lichen</name>
    <name type="synonym">Trypethelium virens</name>
    <dbReference type="NCBI Taxonomy" id="1048519"/>
    <lineage>
        <taxon>Eukaryota</taxon>
        <taxon>Fungi</taxon>
        <taxon>Dikarya</taxon>
        <taxon>Ascomycota</taxon>
        <taxon>Pezizomycotina</taxon>
        <taxon>Dothideomycetes</taxon>
        <taxon>Dothideomycetes incertae sedis</taxon>
        <taxon>Trypetheliales</taxon>
        <taxon>Trypetheliaceae</taxon>
        <taxon>Viridothelium</taxon>
    </lineage>
</organism>
<evidence type="ECO:0000256" key="9">
    <source>
        <dbReference type="ARBA" id="ARBA00025076"/>
    </source>
</evidence>
<evidence type="ECO:0000256" key="10">
    <source>
        <dbReference type="RuleBase" id="RU367065"/>
    </source>
</evidence>
<dbReference type="InterPro" id="IPR056473">
    <property type="entry name" value="HEAT_Utp10/HEAT1"/>
</dbReference>
<dbReference type="Proteomes" id="UP000800092">
    <property type="component" value="Unassembled WGS sequence"/>
</dbReference>
<comment type="similarity">
    <text evidence="2 10">Belongs to the HEATR1/UTP10 family.</text>
</comment>
<dbReference type="InterPro" id="IPR012954">
    <property type="entry name" value="BP28_C_dom"/>
</dbReference>
<dbReference type="InterPro" id="IPR016024">
    <property type="entry name" value="ARM-type_fold"/>
</dbReference>
<accession>A0A6A6GZB9</accession>
<comment type="subunit">
    <text evidence="3 10">Component of the ribosomal small subunit (SSU) processome.</text>
</comment>